<comment type="caution">
    <text evidence="2">The sequence shown here is derived from an EMBL/GenBank/DDBJ whole genome shotgun (WGS) entry which is preliminary data.</text>
</comment>
<organism evidence="2">
    <name type="scientific">marine sediment metagenome</name>
    <dbReference type="NCBI Taxonomy" id="412755"/>
    <lineage>
        <taxon>unclassified sequences</taxon>
        <taxon>metagenomes</taxon>
        <taxon>ecological metagenomes</taxon>
    </lineage>
</organism>
<dbReference type="AlphaFoldDB" id="A0A0F9UJX5"/>
<reference evidence="2" key="1">
    <citation type="journal article" date="2015" name="Nature">
        <title>Complex archaea that bridge the gap between prokaryotes and eukaryotes.</title>
        <authorList>
            <person name="Spang A."/>
            <person name="Saw J.H."/>
            <person name="Jorgensen S.L."/>
            <person name="Zaremba-Niedzwiedzka K."/>
            <person name="Martijn J."/>
            <person name="Lind A.E."/>
            <person name="van Eijk R."/>
            <person name="Schleper C."/>
            <person name="Guy L."/>
            <person name="Ettema T.J."/>
        </authorList>
    </citation>
    <scope>NUCLEOTIDE SEQUENCE</scope>
</reference>
<proteinExistence type="predicted"/>
<sequence length="80" mass="8824">MAIGIKSSFNRYKKQGLTDTQAMERAMNDQAKGIAKIRKADAAAAKKKKGSWVSRLKRDIASLKGPGHSPAGKKYSKRKY</sequence>
<feature type="region of interest" description="Disordered" evidence="1">
    <location>
        <begin position="47"/>
        <end position="80"/>
    </location>
</feature>
<protein>
    <submittedName>
        <fullName evidence="2">Uncharacterized protein</fullName>
    </submittedName>
</protein>
<dbReference type="EMBL" id="LAZR01000954">
    <property type="protein sequence ID" value="KKN53878.1"/>
    <property type="molecule type" value="Genomic_DNA"/>
</dbReference>
<evidence type="ECO:0000256" key="1">
    <source>
        <dbReference type="SAM" id="MobiDB-lite"/>
    </source>
</evidence>
<evidence type="ECO:0000313" key="2">
    <source>
        <dbReference type="EMBL" id="KKN53878.1"/>
    </source>
</evidence>
<gene>
    <name evidence="2" type="ORF">LCGC14_0598370</name>
</gene>
<name>A0A0F9UJX5_9ZZZZ</name>
<accession>A0A0F9UJX5</accession>